<feature type="compositionally biased region" description="Gly residues" evidence="1">
    <location>
        <begin position="279"/>
        <end position="289"/>
    </location>
</feature>
<feature type="compositionally biased region" description="Low complexity" evidence="1">
    <location>
        <begin position="1733"/>
        <end position="1744"/>
    </location>
</feature>
<sequence>RTRPQTSTTEGEQDRTRVFSRLRPLQLPPSLTMADKTNASSRRQLTVDTPLQQIPRDVTGPDNPIPLSPQWLLPKPGDSKTGILAGDSHVSLHHGNHPDAVKASGKAEEFHSAEKKRDAFWPSFHDAEAGRHDRWRDEERESNSAIRRDRWREGDRDKETTDTRKERWIDNSLGHSGETRRGPSDRWSDSGNRENNFEQRRESKWNTRWGPDDKDSDGWREKRTDSVMDDEGPRDKGAPHQANMEREGDHYSRPWRQNSSQTRRRGDSSSIPNKQGQMFGYGRGRGGQGSSVFTPGRGRGIVASNNNGSASYSHPLGSYLTDKPTAAHEDSSALRYSRTKLLDIYRMMDVKNDRKLLEGSIEVPSLTQVQPSEPLALTAPTAEESVILKDIDKGDIIGSGTPQVTKEAFGGPSSVDAVISWHAKLGSREDLSGVCDPQDGTSEKLKGPPLGYLDYVSYEKHMHLCGTDLKVDSSQNLYSHQGRNLNIEVLRSDGADLRKGDEATVRESVLERSSSQPAIPWRCQSMGEYSQGSLDDWKEFSSDTRSKRSDVGWSHVQKNEGASEMSTLTISPSHYNHHMSRQVNEGLQSEMSGDLKYKRQPSDVLDRERDTVVALGHENFFVSRDKTISGKFQPQPSPDELLLHYKDPQGQIQGPFSGSDLIGWFEAGYFSIDLQVRLADAPPDAPFSLLGDVMPHLQMKAKPPPGFGVHKQIEAVDGSHAGKLVVQGSVHAGLGELDHINSGQRMLHESATEAENRFLESFMSRNTGNPVDSLAFPEGIKGYVSSGSAGVPVVGGESGNDLNHPLAQKMLERQQSLPNHLPFWMGKDPATINPKPEFGLDTPAQYSKILPPMVDMPRSSARVSQHADLLSILEAAADKTSPAVNTSVPSWLNFPDTQSLVNNPMHTGMSAVKDNIDVHHNQHFASQAGYVVQPQHLQQPNQTSLSHMIPQPTNHSSNFVPPEKLPSSVISQDPHVLNMLQQQYLLSQLQLQSQMPIPPQLSLLDKILLMKEQQKHEQQQQLLLQQQHLLSQILSEYQSQRHSGESSYGLLQAAGSAGNVLPNHIGLQHPPEVFQVNTQMQALNLHDGRAPNVLNLSMQGPQDVGYVSSSPLAVSMPHPLPQHTMNLKEWATLPEDIQNVPSSDSVPTVPVADSTSPSELMGNPSEEVPAQQESVLDLDTAASHQGDEMDGVLASVEIKNSIPLDACPKTSEPTSSASQQVNDIKIASDYISEQSPTESLVVKDVKHLEDREVKKSSDKKSRKQKNSKSQSTSDKMKGSSKSINCEPPKMDPQIEVASTCAIKSEIHSEEQEQLSGTSLKVTGEESVATSKEPRSSQQFHLSSGKYDLGDKLETSLSKTEPRDVECASQSNMQTPVQHAWKPAPSLKTKSLVEIQQEEQQRAHAEMFTSDIAALAAPASGFSSAPSHWSGVVNSDRKSSRDIFHVGANSQFAQGSSGDNLNSRSMKSPLHDLLSENLVESNEDAADTSATAVRNSLMSHPAGMKAETNGAACDDGDFIEAKDTKKSRKKAAKAKGAAVKNPVPVTSADPSPLVSTDKSKSARQAQPEEFSSVLPAGISLGDFVPWKGDESNSSPTPAWSTDSLRVQKLTSLRDILKEQEKKVSSVQKPIPSVTPAKTQQNRNIQGSSSLWPISGSSPSKATSPIRNSSLFSPPKTKTEDDLFWGPLDQPKQEAKQLDFPLLATSSSWGTKGTPSKNTFGVVSVRPKTSSKTYSLSSAPAGQSSSKGRGDAVSKHSEAMDFRDWCESELVRLTGSNDTGFLEFCLKQSTSEAEMLLRENLGSLDPRHEFIDKFLNYKELLPADVLELAFQSRSSGDNRAYGNANKTADNVDAGTLTALEALDKKVDAGRKKGKKGKKVSSAVLGFNVVSNRIMMGEIQSVED</sequence>
<feature type="region of interest" description="Disordered" evidence="1">
    <location>
        <begin position="1250"/>
        <end position="1384"/>
    </location>
</feature>
<feature type="compositionally biased region" description="Basic and acidic residues" evidence="1">
    <location>
        <begin position="96"/>
        <end position="115"/>
    </location>
</feature>
<dbReference type="PANTHER" id="PTHR47471:SF1">
    <property type="entry name" value="PROTEIN ESSENTIAL FOR POTEXVIRUS ACCUMULATION 1"/>
    <property type="match status" value="1"/>
</dbReference>
<dbReference type="SMART" id="SM00444">
    <property type="entry name" value="GYF"/>
    <property type="match status" value="1"/>
</dbReference>
<organism evidence="3">
    <name type="scientific">Anthurium amnicola</name>
    <dbReference type="NCBI Taxonomy" id="1678845"/>
    <lineage>
        <taxon>Eukaryota</taxon>
        <taxon>Viridiplantae</taxon>
        <taxon>Streptophyta</taxon>
        <taxon>Embryophyta</taxon>
        <taxon>Tracheophyta</taxon>
        <taxon>Spermatophyta</taxon>
        <taxon>Magnoliopsida</taxon>
        <taxon>Liliopsida</taxon>
        <taxon>Araceae</taxon>
        <taxon>Pothoideae</taxon>
        <taxon>Potheae</taxon>
        <taxon>Anthurium</taxon>
    </lineage>
</organism>
<dbReference type="PROSITE" id="PS50829">
    <property type="entry name" value="GYF"/>
    <property type="match status" value="1"/>
</dbReference>
<feature type="compositionally biased region" description="Basic and acidic residues" evidence="1">
    <location>
        <begin position="130"/>
        <end position="169"/>
    </location>
</feature>
<dbReference type="CDD" id="cd00072">
    <property type="entry name" value="GYF"/>
    <property type="match status" value="1"/>
</dbReference>
<feature type="compositionally biased region" description="Polar residues" evidence="1">
    <location>
        <begin position="35"/>
        <end position="52"/>
    </location>
</feature>
<feature type="region of interest" description="Disordered" evidence="1">
    <location>
        <begin position="1729"/>
        <end position="1752"/>
    </location>
</feature>
<dbReference type="PANTHER" id="PTHR47471">
    <property type="entry name" value="GYF DOMAIN-CONTAINING PROTEIN"/>
    <property type="match status" value="1"/>
</dbReference>
<accession>A0A1D1XYW3</accession>
<feature type="region of interest" description="Disordered" evidence="1">
    <location>
        <begin position="1619"/>
        <end position="1685"/>
    </location>
</feature>
<feature type="compositionally biased region" description="Low complexity" evidence="1">
    <location>
        <begin position="1645"/>
        <end position="1658"/>
    </location>
</feature>
<feature type="compositionally biased region" description="Low complexity" evidence="1">
    <location>
        <begin position="21"/>
        <end position="31"/>
    </location>
</feature>
<feature type="region of interest" description="Disordered" evidence="1">
    <location>
        <begin position="1499"/>
        <end position="1573"/>
    </location>
</feature>
<dbReference type="Pfam" id="PF02213">
    <property type="entry name" value="GYF"/>
    <property type="match status" value="1"/>
</dbReference>
<feature type="domain" description="GYF" evidence="2">
    <location>
        <begin position="640"/>
        <end position="691"/>
    </location>
</feature>
<dbReference type="EMBL" id="GDJX01020357">
    <property type="protein sequence ID" value="JAT47579.1"/>
    <property type="molecule type" value="Transcribed_RNA"/>
</dbReference>
<gene>
    <name evidence="3" type="primary">Gigyf2_2</name>
    <name evidence="3" type="ORF">g.50948</name>
</gene>
<feature type="compositionally biased region" description="Basic and acidic residues" evidence="1">
    <location>
        <begin position="1347"/>
        <end position="1365"/>
    </location>
</feature>
<protein>
    <submittedName>
        <fullName evidence="3">PERQ amino acid-rich with GYF domain-containing protein 2</fullName>
    </submittedName>
</protein>
<feature type="compositionally biased region" description="Basic and acidic residues" evidence="1">
    <location>
        <begin position="177"/>
        <end position="252"/>
    </location>
</feature>
<dbReference type="Gene3D" id="3.30.1490.40">
    <property type="match status" value="1"/>
</dbReference>
<feature type="compositionally biased region" description="Basic and acidic residues" evidence="1">
    <location>
        <begin position="1250"/>
        <end position="1259"/>
    </location>
</feature>
<feature type="compositionally biased region" description="Polar residues" evidence="1">
    <location>
        <begin position="1"/>
        <end position="10"/>
    </location>
</feature>
<feature type="compositionally biased region" description="Polar residues" evidence="1">
    <location>
        <begin position="1659"/>
        <end position="1670"/>
    </location>
</feature>
<evidence type="ECO:0000259" key="2">
    <source>
        <dbReference type="PROSITE" id="PS50829"/>
    </source>
</evidence>
<feature type="region of interest" description="Disordered" evidence="1">
    <location>
        <begin position="91"/>
        <end position="115"/>
    </location>
</feature>
<feature type="region of interest" description="Disordered" evidence="1">
    <location>
        <begin position="130"/>
        <end position="299"/>
    </location>
</feature>
<feature type="compositionally biased region" description="Polar residues" evidence="1">
    <location>
        <begin position="1367"/>
        <end position="1376"/>
    </location>
</feature>
<reference evidence="3" key="1">
    <citation type="submission" date="2015-07" db="EMBL/GenBank/DDBJ databases">
        <title>Transcriptome Assembly of Anthurium amnicola.</title>
        <authorList>
            <person name="Suzuki J."/>
        </authorList>
    </citation>
    <scope>NUCLEOTIDE SEQUENCE</scope>
</reference>
<feature type="compositionally biased region" description="Polar residues" evidence="1">
    <location>
        <begin position="1634"/>
        <end position="1644"/>
    </location>
</feature>
<dbReference type="InterPro" id="IPR003169">
    <property type="entry name" value="GYF"/>
</dbReference>
<feature type="non-terminal residue" evidence="3">
    <location>
        <position position="1"/>
    </location>
</feature>
<feature type="compositionally biased region" description="Low complexity" evidence="1">
    <location>
        <begin position="1140"/>
        <end position="1154"/>
    </location>
</feature>
<feature type="region of interest" description="Disordered" evidence="1">
    <location>
        <begin position="1"/>
        <end position="70"/>
    </location>
</feature>
<evidence type="ECO:0000256" key="1">
    <source>
        <dbReference type="SAM" id="MobiDB-lite"/>
    </source>
</evidence>
<dbReference type="SUPFAM" id="SSF55277">
    <property type="entry name" value="GYF domain"/>
    <property type="match status" value="1"/>
</dbReference>
<feature type="region of interest" description="Disordered" evidence="1">
    <location>
        <begin position="1137"/>
        <end position="1171"/>
    </location>
</feature>
<proteinExistence type="predicted"/>
<dbReference type="InterPro" id="IPR035445">
    <property type="entry name" value="GYF-like_dom_sf"/>
</dbReference>
<evidence type="ECO:0000313" key="3">
    <source>
        <dbReference type="EMBL" id="JAT47579.1"/>
    </source>
</evidence>
<name>A0A1D1XYW3_9ARAE</name>